<dbReference type="Pfam" id="PF00392">
    <property type="entry name" value="GntR"/>
    <property type="match status" value="1"/>
</dbReference>
<dbReference type="InterPro" id="IPR000524">
    <property type="entry name" value="Tscrpt_reg_HTH_GntR"/>
</dbReference>
<evidence type="ECO:0000259" key="5">
    <source>
        <dbReference type="PROSITE" id="PS50949"/>
    </source>
</evidence>
<reference evidence="7" key="1">
    <citation type="journal article" date="2019" name="Int. J. Syst. Evol. Microbiol.">
        <title>The Global Catalogue of Microorganisms (GCM) 10K type strain sequencing project: providing services to taxonomists for standard genome sequencing and annotation.</title>
        <authorList>
            <consortium name="The Broad Institute Genomics Platform"/>
            <consortium name="The Broad Institute Genome Sequencing Center for Infectious Disease"/>
            <person name="Wu L."/>
            <person name="Ma J."/>
        </authorList>
    </citation>
    <scope>NUCLEOTIDE SEQUENCE [LARGE SCALE GENOMIC DNA]</scope>
    <source>
        <strain evidence="7">JCM 9458</strain>
    </source>
</reference>
<dbReference type="RefSeq" id="WP_345728384.1">
    <property type="nucleotide sequence ID" value="NZ_BAAAYN010000017.1"/>
</dbReference>
<dbReference type="PANTHER" id="PTHR43537:SF24">
    <property type="entry name" value="GLUCONATE OPERON TRANSCRIPTIONAL REPRESSOR"/>
    <property type="match status" value="1"/>
</dbReference>
<keyword evidence="1" id="KW-0805">Transcription regulation</keyword>
<dbReference type="InterPro" id="IPR000485">
    <property type="entry name" value="AsnC-type_HTH_dom"/>
</dbReference>
<evidence type="ECO:0000256" key="3">
    <source>
        <dbReference type="ARBA" id="ARBA00023163"/>
    </source>
</evidence>
<organism evidence="6 7">
    <name type="scientific">Cryptosporangium minutisporangium</name>
    <dbReference type="NCBI Taxonomy" id="113569"/>
    <lineage>
        <taxon>Bacteria</taxon>
        <taxon>Bacillati</taxon>
        <taxon>Actinomycetota</taxon>
        <taxon>Actinomycetes</taxon>
        <taxon>Cryptosporangiales</taxon>
        <taxon>Cryptosporangiaceae</taxon>
        <taxon>Cryptosporangium</taxon>
    </lineage>
</organism>
<keyword evidence="7" id="KW-1185">Reference proteome</keyword>
<sequence length="294" mass="30094">MQADAAYARLREAIVDGQYPAGRRLTEVEIAETLGMSRTPVREALRRLAGEGLVRASDRGVIVDLMDDEEARHARTVRAALDVLVAELAARRQKAGQISPAALRAAEQAAADAEASLERGDAEAAYRHDQRLHRQIAELAGNPVALHMLDRLADRLEVARLAAESRAARADGGGTVAGKRTGKKKVSRVRLAAKVPAVIGAGPAGPDVVPADVNGSAVNGVDVNGAGEDGAGGNGVATGHGGTVGGAAGDGGTGRLAVPVLSPDLGEEHRRLLAAIAAGQPAAAWLAAREHAHG</sequence>
<dbReference type="Pfam" id="PF07729">
    <property type="entry name" value="FCD"/>
    <property type="match status" value="1"/>
</dbReference>
<dbReference type="Gene3D" id="1.10.10.10">
    <property type="entry name" value="Winged helix-like DNA-binding domain superfamily/Winged helix DNA-binding domain"/>
    <property type="match status" value="1"/>
</dbReference>
<dbReference type="InterPro" id="IPR036388">
    <property type="entry name" value="WH-like_DNA-bd_sf"/>
</dbReference>
<dbReference type="SMART" id="SM00895">
    <property type="entry name" value="FCD"/>
    <property type="match status" value="1"/>
</dbReference>
<keyword evidence="2" id="KW-0238">DNA-binding</keyword>
<evidence type="ECO:0000256" key="4">
    <source>
        <dbReference type="SAM" id="MobiDB-lite"/>
    </source>
</evidence>
<dbReference type="CDD" id="cd07377">
    <property type="entry name" value="WHTH_GntR"/>
    <property type="match status" value="1"/>
</dbReference>
<feature type="region of interest" description="Disordered" evidence="4">
    <location>
        <begin position="230"/>
        <end position="252"/>
    </location>
</feature>
<gene>
    <name evidence="6" type="ORF">GCM10020369_26800</name>
</gene>
<dbReference type="InterPro" id="IPR008920">
    <property type="entry name" value="TF_FadR/GntR_C"/>
</dbReference>
<evidence type="ECO:0000313" key="6">
    <source>
        <dbReference type="EMBL" id="GAA3386786.1"/>
    </source>
</evidence>
<dbReference type="PROSITE" id="PS50949">
    <property type="entry name" value="HTH_GNTR"/>
    <property type="match status" value="1"/>
</dbReference>
<accession>A0ABP6SXK7</accession>
<protein>
    <recommendedName>
        <fullName evidence="5">HTH gntR-type domain-containing protein</fullName>
    </recommendedName>
</protein>
<dbReference type="Proteomes" id="UP001501676">
    <property type="component" value="Unassembled WGS sequence"/>
</dbReference>
<dbReference type="SUPFAM" id="SSF48008">
    <property type="entry name" value="GntR ligand-binding domain-like"/>
    <property type="match status" value="1"/>
</dbReference>
<comment type="caution">
    <text evidence="6">The sequence shown here is derived from an EMBL/GenBank/DDBJ whole genome shotgun (WGS) entry which is preliminary data.</text>
</comment>
<dbReference type="InterPro" id="IPR036390">
    <property type="entry name" value="WH_DNA-bd_sf"/>
</dbReference>
<dbReference type="PRINTS" id="PR00035">
    <property type="entry name" value="HTHGNTR"/>
</dbReference>
<dbReference type="InterPro" id="IPR011711">
    <property type="entry name" value="GntR_C"/>
</dbReference>
<evidence type="ECO:0000256" key="2">
    <source>
        <dbReference type="ARBA" id="ARBA00023125"/>
    </source>
</evidence>
<dbReference type="Gene3D" id="1.20.120.530">
    <property type="entry name" value="GntR ligand-binding domain-like"/>
    <property type="match status" value="1"/>
</dbReference>
<evidence type="ECO:0000313" key="7">
    <source>
        <dbReference type="Proteomes" id="UP001501676"/>
    </source>
</evidence>
<dbReference type="EMBL" id="BAAAYN010000017">
    <property type="protein sequence ID" value="GAA3386786.1"/>
    <property type="molecule type" value="Genomic_DNA"/>
</dbReference>
<name>A0ABP6SXK7_9ACTN</name>
<dbReference type="SUPFAM" id="SSF46785">
    <property type="entry name" value="Winged helix' DNA-binding domain"/>
    <property type="match status" value="1"/>
</dbReference>
<keyword evidence="3" id="KW-0804">Transcription</keyword>
<dbReference type="SMART" id="SM00345">
    <property type="entry name" value="HTH_GNTR"/>
    <property type="match status" value="1"/>
</dbReference>
<feature type="domain" description="HTH gntR-type" evidence="5">
    <location>
        <begin position="1"/>
        <end position="66"/>
    </location>
</feature>
<evidence type="ECO:0000256" key="1">
    <source>
        <dbReference type="ARBA" id="ARBA00023015"/>
    </source>
</evidence>
<dbReference type="PRINTS" id="PR00033">
    <property type="entry name" value="HTHASNC"/>
</dbReference>
<dbReference type="PANTHER" id="PTHR43537">
    <property type="entry name" value="TRANSCRIPTIONAL REGULATOR, GNTR FAMILY"/>
    <property type="match status" value="1"/>
</dbReference>
<proteinExistence type="predicted"/>